<evidence type="ECO:0000256" key="6">
    <source>
        <dbReference type="SAM" id="SignalP"/>
    </source>
</evidence>
<reference evidence="8" key="1">
    <citation type="submission" date="2021-03" db="EMBL/GenBank/DDBJ databases">
        <title>Agromyces archimandritus sp. nov., isolated from the cockroach Archimandrita tessellata.</title>
        <authorList>
            <person name="Guzman J."/>
            <person name="Ortuzar M."/>
            <person name="Poehlein A."/>
            <person name="Daniel R."/>
            <person name="Trujillo M."/>
            <person name="Vilcinskas A."/>
        </authorList>
    </citation>
    <scope>NUCLEOTIDE SEQUENCE</scope>
    <source>
        <strain evidence="8">G127AT</strain>
    </source>
</reference>
<dbReference type="KEGG" id="aarc:G127AT_10035"/>
<dbReference type="EMBL" id="CP071696">
    <property type="protein sequence ID" value="QTX03675.1"/>
    <property type="molecule type" value="Genomic_DNA"/>
</dbReference>
<dbReference type="InterPro" id="IPR050962">
    <property type="entry name" value="Phosphate-bind_PstS"/>
</dbReference>
<dbReference type="PANTHER" id="PTHR42996">
    <property type="entry name" value="PHOSPHATE-BINDING PROTEIN PSTS"/>
    <property type="match status" value="1"/>
</dbReference>
<evidence type="ECO:0000256" key="2">
    <source>
        <dbReference type="ARBA" id="ARBA00022448"/>
    </source>
</evidence>
<feature type="binding site" evidence="5">
    <location>
        <position position="95"/>
    </location>
    <ligand>
        <name>phosphate</name>
        <dbReference type="ChEBI" id="CHEBI:43474"/>
    </ligand>
</feature>
<dbReference type="AlphaFoldDB" id="A0A975FJJ5"/>
<dbReference type="RefSeq" id="WP_210896502.1">
    <property type="nucleotide sequence ID" value="NZ_CP071696.1"/>
</dbReference>
<dbReference type="Proteomes" id="UP000671914">
    <property type="component" value="Chromosome"/>
</dbReference>
<keyword evidence="9" id="KW-1185">Reference proteome</keyword>
<dbReference type="InterPro" id="IPR005673">
    <property type="entry name" value="ABC_phos-bd_PstS"/>
</dbReference>
<dbReference type="GO" id="GO:0042301">
    <property type="term" value="F:phosphate ion binding"/>
    <property type="evidence" value="ECO:0007669"/>
    <property type="project" value="InterPro"/>
</dbReference>
<dbReference type="PROSITE" id="PS51257">
    <property type="entry name" value="PROKAR_LIPOPROTEIN"/>
    <property type="match status" value="1"/>
</dbReference>
<dbReference type="GO" id="GO:0043190">
    <property type="term" value="C:ATP-binding cassette (ABC) transporter complex"/>
    <property type="evidence" value="ECO:0007669"/>
    <property type="project" value="InterPro"/>
</dbReference>
<sequence length="361" mass="37189">MSRARRSARTRSALAAVAATLLLAGCAVNEQGDQWSELEGTLDGAGSSAQGAAQDAWIAGFQRQNARVTVNYDPAGSGAGREQFLVGAVGYAGSDSALSAKEQEGELARCRGGAGAVNLPLYLSPIALAYHVPGVDELRLDAAAVAGIFTGDIEYWNDPALAALNPDADLPELRISAVHRSDDSGTTRNFTEYLADAAPEAWPHEPADAFPVSNGEAAQGNSGIAAVIRDGVGVIGYVDASRAVGLDVASLAVGDGFVAPTADSAAAIIDASPMEAGRADDDLVVDVQRDASEGEVYPLVLVSYVIACREYADPDEGELVRAYLEWAASAEGQQQAAADAGSAPLSEGMAERVRAVVDAIR</sequence>
<protein>
    <recommendedName>
        <fullName evidence="4">Phosphate-binding protein</fullName>
    </recommendedName>
</protein>
<evidence type="ECO:0000256" key="1">
    <source>
        <dbReference type="ARBA" id="ARBA00008725"/>
    </source>
</evidence>
<dbReference type="PANTHER" id="PTHR42996:SF1">
    <property type="entry name" value="PHOSPHATE-BINDING PROTEIN PSTS"/>
    <property type="match status" value="1"/>
</dbReference>
<dbReference type="NCBIfam" id="TIGR00975">
    <property type="entry name" value="3a0107s03"/>
    <property type="match status" value="1"/>
</dbReference>
<feature type="binding site" evidence="5">
    <location>
        <begin position="47"/>
        <end position="49"/>
    </location>
    <ligand>
        <name>phosphate</name>
        <dbReference type="ChEBI" id="CHEBI:43474"/>
    </ligand>
</feature>
<dbReference type="PIRSF" id="PIRSF002756">
    <property type="entry name" value="PstS"/>
    <property type="match status" value="1"/>
</dbReference>
<comment type="similarity">
    <text evidence="1 4">Belongs to the PstS family.</text>
</comment>
<keyword evidence="3 4" id="KW-0592">Phosphate transport</keyword>
<evidence type="ECO:0000256" key="5">
    <source>
        <dbReference type="PIRSR" id="PIRSR002756-1"/>
    </source>
</evidence>
<dbReference type="SUPFAM" id="SSF53850">
    <property type="entry name" value="Periplasmic binding protein-like II"/>
    <property type="match status" value="1"/>
</dbReference>
<feature type="signal peptide" evidence="6">
    <location>
        <begin position="1"/>
        <end position="29"/>
    </location>
</feature>
<keyword evidence="2 4" id="KW-0813">Transport</keyword>
<evidence type="ECO:0000256" key="3">
    <source>
        <dbReference type="ARBA" id="ARBA00022592"/>
    </source>
</evidence>
<evidence type="ECO:0000313" key="8">
    <source>
        <dbReference type="EMBL" id="QTX03675.1"/>
    </source>
</evidence>
<dbReference type="GO" id="GO:0035435">
    <property type="term" value="P:phosphate ion transmembrane transport"/>
    <property type="evidence" value="ECO:0007669"/>
    <property type="project" value="InterPro"/>
</dbReference>
<name>A0A975FJJ5_9MICO</name>
<evidence type="ECO:0000313" key="9">
    <source>
        <dbReference type="Proteomes" id="UP000671914"/>
    </source>
</evidence>
<dbReference type="Pfam" id="PF12849">
    <property type="entry name" value="PBP_like_2"/>
    <property type="match status" value="1"/>
</dbReference>
<dbReference type="InterPro" id="IPR024370">
    <property type="entry name" value="PBP_domain"/>
</dbReference>
<proteinExistence type="inferred from homology"/>
<organism evidence="8 9">
    <name type="scientific">Agromyces archimandritae</name>
    <dbReference type="NCBI Taxonomy" id="2781962"/>
    <lineage>
        <taxon>Bacteria</taxon>
        <taxon>Bacillati</taxon>
        <taxon>Actinomycetota</taxon>
        <taxon>Actinomycetes</taxon>
        <taxon>Micrococcales</taxon>
        <taxon>Microbacteriaceae</taxon>
        <taxon>Agromyces</taxon>
    </lineage>
</organism>
<evidence type="ECO:0000256" key="4">
    <source>
        <dbReference type="PIRNR" id="PIRNR002756"/>
    </source>
</evidence>
<feature type="binding site" evidence="5">
    <location>
        <position position="77"/>
    </location>
    <ligand>
        <name>phosphate</name>
        <dbReference type="ChEBI" id="CHEBI:43474"/>
    </ligand>
</feature>
<keyword evidence="6" id="KW-0732">Signal</keyword>
<dbReference type="CDD" id="cd13565">
    <property type="entry name" value="PBP2_PstS"/>
    <property type="match status" value="1"/>
</dbReference>
<feature type="binding site" evidence="5">
    <location>
        <begin position="184"/>
        <end position="186"/>
    </location>
    <ligand>
        <name>phosphate</name>
        <dbReference type="ChEBI" id="CHEBI:43474"/>
    </ligand>
</feature>
<accession>A0A975FJJ5</accession>
<feature type="chain" id="PRO_5039413453" description="Phosphate-binding protein" evidence="6">
    <location>
        <begin position="30"/>
        <end position="361"/>
    </location>
</feature>
<dbReference type="Gene3D" id="3.40.190.10">
    <property type="entry name" value="Periplasmic binding protein-like II"/>
    <property type="match status" value="2"/>
</dbReference>
<feature type="domain" description="PBP" evidence="7">
    <location>
        <begin position="35"/>
        <end position="331"/>
    </location>
</feature>
<evidence type="ECO:0000259" key="7">
    <source>
        <dbReference type="Pfam" id="PF12849"/>
    </source>
</evidence>
<gene>
    <name evidence="8" type="primary">pstS</name>
    <name evidence="8" type="ORF">G127AT_10035</name>
</gene>